<dbReference type="PRINTS" id="PR00953">
    <property type="entry name" value="TYPE3IMRPROT"/>
</dbReference>
<feature type="transmembrane region" description="Helical" evidence="7">
    <location>
        <begin position="176"/>
        <end position="206"/>
    </location>
</feature>
<evidence type="ECO:0000256" key="4">
    <source>
        <dbReference type="ARBA" id="ARBA00022692"/>
    </source>
</evidence>
<evidence type="ECO:0000256" key="2">
    <source>
        <dbReference type="ARBA" id="ARBA00009772"/>
    </source>
</evidence>
<evidence type="ECO:0000256" key="5">
    <source>
        <dbReference type="ARBA" id="ARBA00022989"/>
    </source>
</evidence>
<comment type="subcellular location">
    <subcellularLocation>
        <location evidence="1">Cell membrane</location>
        <topology evidence="1">Multi-pass membrane protein</topology>
    </subcellularLocation>
</comment>
<keyword evidence="8" id="KW-0966">Cell projection</keyword>
<protein>
    <submittedName>
        <fullName evidence="8">Flagellar biosynthesis protein FliR</fullName>
    </submittedName>
</protein>
<evidence type="ECO:0000313" key="8">
    <source>
        <dbReference type="EMBL" id="CZF82672.1"/>
    </source>
</evidence>
<accession>A0A128F7B5</accession>
<feature type="transmembrane region" description="Helical" evidence="7">
    <location>
        <begin position="12"/>
        <end position="30"/>
    </location>
</feature>
<comment type="similarity">
    <text evidence="2">Belongs to the FliR/MopE/SpaR family.</text>
</comment>
<dbReference type="PANTHER" id="PTHR30065">
    <property type="entry name" value="FLAGELLAR BIOSYNTHETIC PROTEIN FLIR"/>
    <property type="match status" value="1"/>
</dbReference>
<dbReference type="AlphaFoldDB" id="A0A128F7B5"/>
<sequence length="260" mass="29447">MIENQIANEWQDYISVFFLILCRVTPPLVFRSVNPLSMLPPYIKVLVTLVFSLVIFLRVTDDNMIMRVVQLDGTAMAVACLIEFGIGLILWFALLATYGAIYTFLRILDMQVGFNPMGIFNPSMSESDPILTRVVLVFVFLLFFITDMHYFILLALTQSLNLFPVLSGFGEPSLELLIALFSSQFMLCLILVLPIMVAVFWVDLVLGMCSRVMPQVNIYFVGLPLKIAVAFIILGLASRHITSVSEELFDSVVRYWQALY</sequence>
<name>A0A128F7B5_9GAMM</name>
<keyword evidence="8" id="KW-0282">Flagellum</keyword>
<dbReference type="GO" id="GO:0006605">
    <property type="term" value="P:protein targeting"/>
    <property type="evidence" value="ECO:0007669"/>
    <property type="project" value="InterPro"/>
</dbReference>
<evidence type="ECO:0000313" key="9">
    <source>
        <dbReference type="Proteomes" id="UP000071641"/>
    </source>
</evidence>
<keyword evidence="4 7" id="KW-0812">Transmembrane</keyword>
<keyword evidence="9" id="KW-1185">Reference proteome</keyword>
<feature type="transmembrane region" description="Helical" evidence="7">
    <location>
        <begin position="134"/>
        <end position="156"/>
    </location>
</feature>
<feature type="transmembrane region" description="Helical" evidence="7">
    <location>
        <begin position="42"/>
        <end position="59"/>
    </location>
</feature>
<dbReference type="EMBL" id="FIZX01000002">
    <property type="protein sequence ID" value="CZF82672.1"/>
    <property type="molecule type" value="Genomic_DNA"/>
</dbReference>
<evidence type="ECO:0000256" key="1">
    <source>
        <dbReference type="ARBA" id="ARBA00004651"/>
    </source>
</evidence>
<keyword evidence="3" id="KW-1003">Cell membrane</keyword>
<dbReference type="PANTHER" id="PTHR30065:SF1">
    <property type="entry name" value="SURFACE PRESENTATION OF ANTIGENS PROTEIN SPAR"/>
    <property type="match status" value="1"/>
</dbReference>
<proteinExistence type="inferred from homology"/>
<evidence type="ECO:0000256" key="3">
    <source>
        <dbReference type="ARBA" id="ARBA00022475"/>
    </source>
</evidence>
<feature type="transmembrane region" description="Helical" evidence="7">
    <location>
        <begin position="71"/>
        <end position="94"/>
    </location>
</feature>
<keyword evidence="5 7" id="KW-1133">Transmembrane helix</keyword>
<dbReference type="STRING" id="1796497.GCE9029_03371"/>
<gene>
    <name evidence="8" type="ORF">GCE9029_03371</name>
</gene>
<keyword evidence="8" id="KW-0969">Cilium</keyword>
<dbReference type="Proteomes" id="UP000071641">
    <property type="component" value="Unassembled WGS sequence"/>
</dbReference>
<reference evidence="9" key="1">
    <citation type="submission" date="2016-02" db="EMBL/GenBank/DDBJ databases">
        <authorList>
            <person name="Rodrigo-Torres Lidia"/>
            <person name="Arahal R.David."/>
        </authorList>
    </citation>
    <scope>NUCLEOTIDE SEQUENCE [LARGE SCALE GENOMIC DNA]</scope>
    <source>
        <strain evidence="9">CECT 9029</strain>
    </source>
</reference>
<dbReference type="Pfam" id="PF01311">
    <property type="entry name" value="Bac_export_1"/>
    <property type="match status" value="1"/>
</dbReference>
<dbReference type="InterPro" id="IPR002010">
    <property type="entry name" value="T3SS_IM_R"/>
</dbReference>
<organism evidence="8 9">
    <name type="scientific">Grimontia celer</name>
    <dbReference type="NCBI Taxonomy" id="1796497"/>
    <lineage>
        <taxon>Bacteria</taxon>
        <taxon>Pseudomonadati</taxon>
        <taxon>Pseudomonadota</taxon>
        <taxon>Gammaproteobacteria</taxon>
        <taxon>Vibrionales</taxon>
        <taxon>Vibrionaceae</taxon>
        <taxon>Grimontia</taxon>
    </lineage>
</organism>
<dbReference type="GO" id="GO:0005886">
    <property type="term" value="C:plasma membrane"/>
    <property type="evidence" value="ECO:0007669"/>
    <property type="project" value="UniProtKB-SubCell"/>
</dbReference>
<evidence type="ECO:0000256" key="7">
    <source>
        <dbReference type="SAM" id="Phobius"/>
    </source>
</evidence>
<evidence type="ECO:0000256" key="6">
    <source>
        <dbReference type="ARBA" id="ARBA00023136"/>
    </source>
</evidence>
<feature type="transmembrane region" description="Helical" evidence="7">
    <location>
        <begin position="218"/>
        <end position="237"/>
    </location>
</feature>
<keyword evidence="6 7" id="KW-0472">Membrane</keyword>
<dbReference type="RefSeq" id="WP_231870135.1">
    <property type="nucleotide sequence ID" value="NZ_FIZX01000002.1"/>
</dbReference>